<proteinExistence type="predicted"/>
<comment type="caution">
    <text evidence="1">The sequence shown here is derived from an EMBL/GenBank/DDBJ whole genome shotgun (WGS) entry which is preliminary data.</text>
</comment>
<reference evidence="1" key="1">
    <citation type="journal article" date="2021" name="Environ. Microbiol.">
        <title>Gene family expansions and transcriptome signatures uncover fungal adaptations to wood decay.</title>
        <authorList>
            <person name="Hage H."/>
            <person name="Miyauchi S."/>
            <person name="Viragh M."/>
            <person name="Drula E."/>
            <person name="Min B."/>
            <person name="Chaduli D."/>
            <person name="Navarro D."/>
            <person name="Favel A."/>
            <person name="Norest M."/>
            <person name="Lesage-Meessen L."/>
            <person name="Balint B."/>
            <person name="Merenyi Z."/>
            <person name="de Eugenio L."/>
            <person name="Morin E."/>
            <person name="Martinez A.T."/>
            <person name="Baldrian P."/>
            <person name="Stursova M."/>
            <person name="Martinez M.J."/>
            <person name="Novotny C."/>
            <person name="Magnuson J.K."/>
            <person name="Spatafora J.W."/>
            <person name="Maurice S."/>
            <person name="Pangilinan J."/>
            <person name="Andreopoulos W."/>
            <person name="LaButti K."/>
            <person name="Hundley H."/>
            <person name="Na H."/>
            <person name="Kuo A."/>
            <person name="Barry K."/>
            <person name="Lipzen A."/>
            <person name="Henrissat B."/>
            <person name="Riley R."/>
            <person name="Ahrendt S."/>
            <person name="Nagy L.G."/>
            <person name="Grigoriev I.V."/>
            <person name="Martin F."/>
            <person name="Rosso M.N."/>
        </authorList>
    </citation>
    <scope>NUCLEOTIDE SEQUENCE</scope>
    <source>
        <strain evidence="1">CBS 384.51</strain>
    </source>
</reference>
<keyword evidence="2" id="KW-1185">Reference proteome</keyword>
<evidence type="ECO:0000313" key="2">
    <source>
        <dbReference type="Proteomes" id="UP001055072"/>
    </source>
</evidence>
<gene>
    <name evidence="1" type="ORF">BDY19DRAFT_1043816</name>
</gene>
<organism evidence="1 2">
    <name type="scientific">Irpex rosettiformis</name>
    <dbReference type="NCBI Taxonomy" id="378272"/>
    <lineage>
        <taxon>Eukaryota</taxon>
        <taxon>Fungi</taxon>
        <taxon>Dikarya</taxon>
        <taxon>Basidiomycota</taxon>
        <taxon>Agaricomycotina</taxon>
        <taxon>Agaricomycetes</taxon>
        <taxon>Polyporales</taxon>
        <taxon>Irpicaceae</taxon>
        <taxon>Irpex</taxon>
    </lineage>
</organism>
<dbReference type="EMBL" id="MU274949">
    <property type="protein sequence ID" value="KAI0083974.1"/>
    <property type="molecule type" value="Genomic_DNA"/>
</dbReference>
<protein>
    <submittedName>
        <fullName evidence="1">DNA polymerase alpha/epsilon subunit B-domain-containing protein</fullName>
    </submittedName>
</protein>
<dbReference type="Proteomes" id="UP001055072">
    <property type="component" value="Unassembled WGS sequence"/>
</dbReference>
<sequence>MYKDSNMESSQLNTPDTPYTRISTFVTDPPEGTPSFSISGQDKSFKHQYANIYFMRLHALRRFVEQKAKRRWAELDGNPVFVPRVLDVEKSQLSYVIGTVYMDMPLKPNVLDDIARDHSIPSPPPRQKYFSAEDDIMLEDESGRIRLVGDRLKSARLVTGVIIGALGIETNSGDFEVVDICFPGMAPQQSSAPLSAEGGDVSMEADASSTIDQDEWIAIVSGLDVGAPSWADGQLQLLAEYLSGEAGGSEEQLGASRISRLIIAGNSLASLMTETEETEKDRKSRRYGQETSTFSPHPIHNLTAYLTDIARSMPIHLLPGPSDPTGTLLPQQPLPRAMFGGASQYSTFSCETNPTYLHLASGTRGEERCEEESPSTGKPSTSKSKSTPKTNGKTKPSISTSHSSGPSHTSNSLPTYTRTLLVHSGQPLHDLLRYLPSPPVSPLSIAEATLKWRHLAPTAPDTLWCHPFLHHEPFVLTETPDLYIVGNMDKFKTKLVVEDEDGDGSERSEGGRKRCRVVLVPKFSESGVVVLVNLRTLKVRTVCLAVQGMSAGGGEKAL</sequence>
<accession>A0ACB8TPR5</accession>
<name>A0ACB8TPR5_9APHY</name>
<evidence type="ECO:0000313" key="1">
    <source>
        <dbReference type="EMBL" id="KAI0083974.1"/>
    </source>
</evidence>